<dbReference type="PANTHER" id="PTHR34182:SF1">
    <property type="entry name" value="PROTEIN-EXPORT MEMBRANE PROTEIN SECG"/>
    <property type="match status" value="1"/>
</dbReference>
<dbReference type="RefSeq" id="WP_024857519.1">
    <property type="nucleotide sequence ID" value="NZ_JEOB01000001.1"/>
</dbReference>
<keyword evidence="12" id="KW-1185">Reference proteome</keyword>
<dbReference type="PRINTS" id="PR01651">
    <property type="entry name" value="SECGEXPORT"/>
</dbReference>
<evidence type="ECO:0000256" key="7">
    <source>
        <dbReference type="ARBA" id="ARBA00022989"/>
    </source>
</evidence>
<keyword evidence="4 10" id="KW-1003">Cell membrane</keyword>
<dbReference type="Pfam" id="PF03840">
    <property type="entry name" value="SecG"/>
    <property type="match status" value="1"/>
</dbReference>
<dbReference type="PATRIC" id="fig|1341156.4.peg.165"/>
<name>A0A011VZ86_RUMAL</name>
<dbReference type="GO" id="GO:0065002">
    <property type="term" value="P:intracellular protein transmembrane transport"/>
    <property type="evidence" value="ECO:0007669"/>
    <property type="project" value="TreeGrafter"/>
</dbReference>
<dbReference type="NCBIfam" id="TIGR00810">
    <property type="entry name" value="secG"/>
    <property type="match status" value="1"/>
</dbReference>
<organism evidence="11 12">
    <name type="scientific">Ruminococcus albus SY3</name>
    <dbReference type="NCBI Taxonomy" id="1341156"/>
    <lineage>
        <taxon>Bacteria</taxon>
        <taxon>Bacillati</taxon>
        <taxon>Bacillota</taxon>
        <taxon>Clostridia</taxon>
        <taxon>Eubacteriales</taxon>
        <taxon>Oscillospiraceae</taxon>
        <taxon>Ruminococcus</taxon>
    </lineage>
</organism>
<evidence type="ECO:0000313" key="11">
    <source>
        <dbReference type="EMBL" id="EXM40636.1"/>
    </source>
</evidence>
<protein>
    <recommendedName>
        <fullName evidence="10">Protein-export membrane protein SecG</fullName>
    </recommendedName>
</protein>
<feature type="transmembrane region" description="Helical" evidence="10">
    <location>
        <begin position="64"/>
        <end position="83"/>
    </location>
</feature>
<dbReference type="Proteomes" id="UP000021369">
    <property type="component" value="Unassembled WGS sequence"/>
</dbReference>
<proteinExistence type="inferred from homology"/>
<comment type="function">
    <text evidence="10">Involved in protein export. Participates in an early event of protein translocation.</text>
</comment>
<dbReference type="GO" id="GO:0043952">
    <property type="term" value="P:protein transport by the Sec complex"/>
    <property type="evidence" value="ECO:0007669"/>
    <property type="project" value="TreeGrafter"/>
</dbReference>
<keyword evidence="3 10" id="KW-0813">Transport</keyword>
<comment type="caution">
    <text evidence="11">The sequence shown here is derived from an EMBL/GenBank/DDBJ whole genome shotgun (WGS) entry which is preliminary data.</text>
</comment>
<dbReference type="GO" id="GO:0015450">
    <property type="term" value="F:protein-transporting ATPase activity"/>
    <property type="evidence" value="ECO:0007669"/>
    <property type="project" value="UniProtKB-UniRule"/>
</dbReference>
<evidence type="ECO:0000256" key="10">
    <source>
        <dbReference type="RuleBase" id="RU365087"/>
    </source>
</evidence>
<comment type="subcellular location">
    <subcellularLocation>
        <location evidence="1 10">Cell membrane</location>
        <topology evidence="1 10">Multi-pass membrane protein</topology>
    </subcellularLocation>
</comment>
<evidence type="ECO:0000256" key="8">
    <source>
        <dbReference type="ARBA" id="ARBA00023010"/>
    </source>
</evidence>
<feature type="transmembrane region" description="Helical" evidence="10">
    <location>
        <begin position="6"/>
        <end position="25"/>
    </location>
</feature>
<sequence length="85" mass="9040">MSPIEIGAGVVLALCSIVIVLVVLIQESKDDGLTSAIGGGYNDSFYGKNTGNTRDAKLNRLTRNAAIVMFILTIAVSVIHKYLSK</sequence>
<gene>
    <name evidence="11" type="ORF">RASY3_02210</name>
</gene>
<evidence type="ECO:0000256" key="2">
    <source>
        <dbReference type="ARBA" id="ARBA00008445"/>
    </source>
</evidence>
<dbReference type="PANTHER" id="PTHR34182">
    <property type="entry name" value="PROTEIN-EXPORT MEMBRANE PROTEIN SECG"/>
    <property type="match status" value="1"/>
</dbReference>
<evidence type="ECO:0000256" key="1">
    <source>
        <dbReference type="ARBA" id="ARBA00004651"/>
    </source>
</evidence>
<comment type="similarity">
    <text evidence="2 10">Belongs to the SecG family.</text>
</comment>
<keyword evidence="8 10" id="KW-0811">Translocation</keyword>
<dbReference type="OrthoDB" id="1822912at2"/>
<dbReference type="GO" id="GO:0009306">
    <property type="term" value="P:protein secretion"/>
    <property type="evidence" value="ECO:0007669"/>
    <property type="project" value="UniProtKB-UniRule"/>
</dbReference>
<evidence type="ECO:0000256" key="5">
    <source>
        <dbReference type="ARBA" id="ARBA00022692"/>
    </source>
</evidence>
<keyword evidence="9 10" id="KW-0472">Membrane</keyword>
<evidence type="ECO:0000256" key="6">
    <source>
        <dbReference type="ARBA" id="ARBA00022927"/>
    </source>
</evidence>
<evidence type="ECO:0000256" key="4">
    <source>
        <dbReference type="ARBA" id="ARBA00022475"/>
    </source>
</evidence>
<accession>A0A011VZ86</accession>
<keyword evidence="6 10" id="KW-0653">Protein transport</keyword>
<keyword evidence="5 10" id="KW-0812">Transmembrane</keyword>
<evidence type="ECO:0000256" key="3">
    <source>
        <dbReference type="ARBA" id="ARBA00022448"/>
    </source>
</evidence>
<dbReference type="GO" id="GO:0005886">
    <property type="term" value="C:plasma membrane"/>
    <property type="evidence" value="ECO:0007669"/>
    <property type="project" value="UniProtKB-SubCell"/>
</dbReference>
<dbReference type="AlphaFoldDB" id="A0A011VZ86"/>
<dbReference type="EMBL" id="JEOB01000001">
    <property type="protein sequence ID" value="EXM40636.1"/>
    <property type="molecule type" value="Genomic_DNA"/>
</dbReference>
<keyword evidence="7 10" id="KW-1133">Transmembrane helix</keyword>
<evidence type="ECO:0000256" key="9">
    <source>
        <dbReference type="ARBA" id="ARBA00023136"/>
    </source>
</evidence>
<evidence type="ECO:0000313" key="12">
    <source>
        <dbReference type="Proteomes" id="UP000021369"/>
    </source>
</evidence>
<reference evidence="11 12" key="1">
    <citation type="submission" date="2013-06" db="EMBL/GenBank/DDBJ databases">
        <title>Rumen cellulosomics: divergent fiber-degrading strategies revealed by comparative genome-wide analysis of six Ruminococcal strains.</title>
        <authorList>
            <person name="Dassa B."/>
            <person name="Borovok I."/>
            <person name="Lamed R."/>
            <person name="Flint H."/>
            <person name="Yeoman C.J."/>
            <person name="White B."/>
            <person name="Bayer E.A."/>
        </authorList>
    </citation>
    <scope>NUCLEOTIDE SEQUENCE [LARGE SCALE GENOMIC DNA]</scope>
    <source>
        <strain evidence="11 12">SY3</strain>
    </source>
</reference>
<dbReference type="InterPro" id="IPR004692">
    <property type="entry name" value="SecG"/>
</dbReference>